<evidence type="ECO:0000256" key="3">
    <source>
        <dbReference type="ARBA" id="ARBA00022989"/>
    </source>
</evidence>
<keyword evidence="1" id="KW-1003">Cell membrane</keyword>
<reference evidence="6 7" key="1">
    <citation type="journal article" date="2014" name="PLoS ONE">
        <title>Rumen cellulosomics: divergent fiber-degrading strategies revealed by comparative genome-wide analysis of six ruminococcal strains.</title>
        <authorList>
            <person name="Dassa B."/>
            <person name="Borovok I."/>
            <person name="Ruimy-Israeli V."/>
            <person name="Lamed R."/>
            <person name="Flint H.J."/>
            <person name="Duncan S.H."/>
            <person name="Henrissat B."/>
            <person name="Coutinho P."/>
            <person name="Morrison M."/>
            <person name="Mosoni P."/>
            <person name="Yeoman C.J."/>
            <person name="White B.A."/>
            <person name="Bayer E.A."/>
        </authorList>
    </citation>
    <scope>NUCLEOTIDE SEQUENCE [LARGE SCALE GENOMIC DNA]</scope>
    <source>
        <strain evidence="6 7">007c</strain>
    </source>
</reference>
<dbReference type="RefSeq" id="WP_037300311.1">
    <property type="nucleotide sequence ID" value="NZ_ATAX01000028.1"/>
</dbReference>
<dbReference type="PATRIC" id="fig|1341157.4.peg.2572"/>
<protein>
    <recommendedName>
        <fullName evidence="8">Sporulation protein YtaF</fullName>
    </recommendedName>
</protein>
<keyword evidence="2 5" id="KW-0812">Transmembrane</keyword>
<name>W7UXF5_RUMFL</name>
<proteinExistence type="predicted"/>
<dbReference type="OrthoDB" id="1820802at2"/>
<evidence type="ECO:0000313" key="7">
    <source>
        <dbReference type="Proteomes" id="UP000019365"/>
    </source>
</evidence>
<dbReference type="AlphaFoldDB" id="W7UXF5"/>
<keyword evidence="7" id="KW-1185">Reference proteome</keyword>
<keyword evidence="3 5" id="KW-1133">Transmembrane helix</keyword>
<dbReference type="PANTHER" id="PTHR35529">
    <property type="entry name" value="MANGANESE EFFLUX PUMP MNTP-RELATED"/>
    <property type="match status" value="1"/>
</dbReference>
<dbReference type="EMBL" id="ATAX01000028">
    <property type="protein sequence ID" value="EWM53087.1"/>
    <property type="molecule type" value="Genomic_DNA"/>
</dbReference>
<evidence type="ECO:0000256" key="2">
    <source>
        <dbReference type="ARBA" id="ARBA00022692"/>
    </source>
</evidence>
<dbReference type="Proteomes" id="UP000019365">
    <property type="component" value="Unassembled WGS sequence"/>
</dbReference>
<dbReference type="PANTHER" id="PTHR35529:SF2">
    <property type="entry name" value="SPORULATION PROTEIN YTAF-RELATED"/>
    <property type="match status" value="1"/>
</dbReference>
<dbReference type="Pfam" id="PF02659">
    <property type="entry name" value="Mntp"/>
    <property type="match status" value="1"/>
</dbReference>
<gene>
    <name evidence="6" type="ORF">RF007C_15865</name>
</gene>
<feature type="transmembrane region" description="Helical" evidence="5">
    <location>
        <begin position="157"/>
        <end position="176"/>
    </location>
</feature>
<feature type="transmembrane region" description="Helical" evidence="5">
    <location>
        <begin position="39"/>
        <end position="60"/>
    </location>
</feature>
<keyword evidence="4 5" id="KW-0472">Membrane</keyword>
<sequence length="204" mass="21317">MLKEIFLSVIISVDLFLAAAACSSSSIRIPLLSVLVTDLISAAILGISMTFSDIICGYIPLRICRLSGTVMMMTIGIVTISKSLIRGIVRHLSEKKGISLKIGSCSLLLKLYLDDTAADMDSSKVLSVREASALALAGSLDCAAAGLSCGCTDVSPLYSSIFTLICGGAALLLGAAAGRKISSLDRDLSWLGGVLLIFFSIFTL</sequence>
<evidence type="ECO:0000256" key="1">
    <source>
        <dbReference type="ARBA" id="ARBA00022475"/>
    </source>
</evidence>
<comment type="caution">
    <text evidence="6">The sequence shown here is derived from an EMBL/GenBank/DDBJ whole genome shotgun (WGS) entry which is preliminary data.</text>
</comment>
<feature type="transmembrane region" description="Helical" evidence="5">
    <location>
        <begin position="188"/>
        <end position="203"/>
    </location>
</feature>
<evidence type="ECO:0000256" key="5">
    <source>
        <dbReference type="SAM" id="Phobius"/>
    </source>
</evidence>
<feature type="transmembrane region" description="Helical" evidence="5">
    <location>
        <begin position="6"/>
        <end position="27"/>
    </location>
</feature>
<evidence type="ECO:0008006" key="8">
    <source>
        <dbReference type="Google" id="ProtNLM"/>
    </source>
</evidence>
<evidence type="ECO:0000256" key="4">
    <source>
        <dbReference type="ARBA" id="ARBA00023136"/>
    </source>
</evidence>
<organism evidence="6 7">
    <name type="scientific">Ruminococcus flavefaciens 007c</name>
    <dbReference type="NCBI Taxonomy" id="1341157"/>
    <lineage>
        <taxon>Bacteria</taxon>
        <taxon>Bacillati</taxon>
        <taxon>Bacillota</taxon>
        <taxon>Clostridia</taxon>
        <taxon>Eubacteriales</taxon>
        <taxon>Oscillospiraceae</taxon>
        <taxon>Ruminococcus</taxon>
    </lineage>
</organism>
<evidence type="ECO:0000313" key="6">
    <source>
        <dbReference type="EMBL" id="EWM53087.1"/>
    </source>
</evidence>
<dbReference type="InterPro" id="IPR003810">
    <property type="entry name" value="Mntp/YtaF"/>
</dbReference>
<accession>W7UXF5</accession>
<dbReference type="eggNOG" id="COG1971">
    <property type="taxonomic scope" value="Bacteria"/>
</dbReference>